<feature type="transmembrane region" description="Helical" evidence="1">
    <location>
        <begin position="312"/>
        <end position="332"/>
    </location>
</feature>
<keyword evidence="3" id="KW-1185">Reference proteome</keyword>
<feature type="transmembrane region" description="Helical" evidence="1">
    <location>
        <begin position="87"/>
        <end position="105"/>
    </location>
</feature>
<gene>
    <name evidence="2" type="ORF">PPROV_000389100</name>
</gene>
<dbReference type="Proteomes" id="UP000660262">
    <property type="component" value="Unassembled WGS sequence"/>
</dbReference>
<organism evidence="2 3">
    <name type="scientific">Pycnococcus provasolii</name>
    <dbReference type="NCBI Taxonomy" id="41880"/>
    <lineage>
        <taxon>Eukaryota</taxon>
        <taxon>Viridiplantae</taxon>
        <taxon>Chlorophyta</taxon>
        <taxon>Pseudoscourfieldiophyceae</taxon>
        <taxon>Pseudoscourfieldiales</taxon>
        <taxon>Pycnococcaceae</taxon>
        <taxon>Pycnococcus</taxon>
    </lineage>
</organism>
<dbReference type="PANTHER" id="PTHR33833:SF3">
    <property type="entry name" value="YCF49-LIKE PROTEIN"/>
    <property type="match status" value="1"/>
</dbReference>
<feature type="transmembrane region" description="Helical" evidence="1">
    <location>
        <begin position="434"/>
        <end position="454"/>
    </location>
</feature>
<keyword evidence="1" id="KW-0472">Membrane</keyword>
<comment type="caution">
    <text evidence="2">The sequence shown here is derived from an EMBL/GenBank/DDBJ whole genome shotgun (WGS) entry which is preliminary data.</text>
</comment>
<dbReference type="Pfam" id="PF10693">
    <property type="entry name" value="DUF2499"/>
    <property type="match status" value="1"/>
</dbReference>
<feature type="transmembrane region" description="Helical" evidence="1">
    <location>
        <begin position="338"/>
        <end position="361"/>
    </location>
</feature>
<protein>
    <submittedName>
        <fullName evidence="2">Uncharacterized protein</fullName>
    </submittedName>
</protein>
<name>A0A830HIM6_9CHLO</name>
<feature type="transmembrane region" description="Helical" evidence="1">
    <location>
        <begin position="392"/>
        <end position="414"/>
    </location>
</feature>
<evidence type="ECO:0000313" key="3">
    <source>
        <dbReference type="Proteomes" id="UP000660262"/>
    </source>
</evidence>
<feature type="transmembrane region" description="Helical" evidence="1">
    <location>
        <begin position="117"/>
        <end position="136"/>
    </location>
</feature>
<dbReference type="AlphaFoldDB" id="A0A830HIM6"/>
<sequence>MAFVKTTGSMRLHVRLPQLPTPNTARTGHRCGYVTTRRVAPPRSRRYDQQMWPRRMYDSQMWRTNVFPLDVSDALGITNAQYEQVEGALFGASLFPYLVFLGFLGREETRAPVDVNYGFQFLLIFVFGTIPCAIYCKTQLDDILANLDWLHGSAESLLTVTNLIILIGARRALAERVRLPDPKAYTSTSGDADSEDATLDNRPADVLRTAVVTVVGMAALSYAAETTTNAMAAAHHTSATFDGDISFDELVGTWRELAVYVSSYVEPHTEPANALSLATWSIHVSSLVEWLASMELLWYWADISGNPRWKGLTWGMVPCHASGLAACTFHLFYNDPRLSAIVAAQAALTVIGNATCGLAAYRIWAYAKDADDALTPAQLSPKQLARLREKTVVYPEPVFLFQLTFVTILTSASIKYGSLYADVLFADGTGGEGSASSHLALAFMCVMLPTALNVQKWKLRSEL</sequence>
<reference evidence="2" key="1">
    <citation type="submission" date="2020-10" db="EMBL/GenBank/DDBJ databases">
        <title>Unveiling of a novel bifunctional photoreceptor, Dualchrome1, isolated from a cosmopolitan green alga.</title>
        <authorList>
            <person name="Suzuki S."/>
            <person name="Kawachi M."/>
        </authorList>
    </citation>
    <scope>NUCLEOTIDE SEQUENCE</scope>
    <source>
        <strain evidence="2">NIES 2893</strain>
    </source>
</reference>
<dbReference type="Pfam" id="PF12159">
    <property type="entry name" value="DUF3593"/>
    <property type="match status" value="1"/>
</dbReference>
<dbReference type="PANTHER" id="PTHR33833">
    <property type="entry name" value="NUCLEOLAR-LIKE PROTEIN-RELATED"/>
    <property type="match status" value="1"/>
</dbReference>
<evidence type="ECO:0000256" key="1">
    <source>
        <dbReference type="SAM" id="Phobius"/>
    </source>
</evidence>
<dbReference type="InterPro" id="IPR021995">
    <property type="entry name" value="DUF3593"/>
</dbReference>
<dbReference type="EMBL" id="BNJQ01000009">
    <property type="protein sequence ID" value="GHP05139.1"/>
    <property type="molecule type" value="Genomic_DNA"/>
</dbReference>
<accession>A0A830HIM6</accession>
<proteinExistence type="predicted"/>
<keyword evidence="1" id="KW-1133">Transmembrane helix</keyword>
<evidence type="ECO:0000313" key="2">
    <source>
        <dbReference type="EMBL" id="GHP05139.1"/>
    </source>
</evidence>
<dbReference type="InterPro" id="IPR019634">
    <property type="entry name" value="Uncharacterised_Ycf49"/>
</dbReference>
<keyword evidence="1" id="KW-0812">Transmembrane</keyword>
<dbReference type="OrthoDB" id="424673at2759"/>